<organism evidence="2 3">
    <name type="scientific">Dyadobacter jejuensis</name>
    <dbReference type="NCBI Taxonomy" id="1082580"/>
    <lineage>
        <taxon>Bacteria</taxon>
        <taxon>Pseudomonadati</taxon>
        <taxon>Bacteroidota</taxon>
        <taxon>Cytophagia</taxon>
        <taxon>Cytophagales</taxon>
        <taxon>Spirosomataceae</taxon>
        <taxon>Dyadobacter</taxon>
    </lineage>
</organism>
<dbReference type="OrthoDB" id="958951at2"/>
<comment type="caution">
    <text evidence="2">The sequence shown here is derived from an EMBL/GenBank/DDBJ whole genome shotgun (WGS) entry which is preliminary data.</text>
</comment>
<gene>
    <name evidence="2" type="ORF">CLV98_104151</name>
</gene>
<dbReference type="RefSeq" id="WP_109674160.1">
    <property type="nucleotide sequence ID" value="NZ_QGDT01000004.1"/>
</dbReference>
<dbReference type="Proteomes" id="UP000245880">
    <property type="component" value="Unassembled WGS sequence"/>
</dbReference>
<keyword evidence="3" id="KW-1185">Reference proteome</keyword>
<protein>
    <submittedName>
        <fullName evidence="2">Uncharacterized protein</fullName>
    </submittedName>
</protein>
<evidence type="ECO:0000313" key="2">
    <source>
        <dbReference type="EMBL" id="PWJ58293.1"/>
    </source>
</evidence>
<name>A0A316AKJ6_9BACT</name>
<feature type="signal peptide" evidence="1">
    <location>
        <begin position="1"/>
        <end position="19"/>
    </location>
</feature>
<keyword evidence="1" id="KW-0732">Signal</keyword>
<dbReference type="EMBL" id="QGDT01000004">
    <property type="protein sequence ID" value="PWJ58293.1"/>
    <property type="molecule type" value="Genomic_DNA"/>
</dbReference>
<dbReference type="AlphaFoldDB" id="A0A316AKJ6"/>
<accession>A0A316AKJ6</accession>
<proteinExistence type="predicted"/>
<reference evidence="2 3" key="1">
    <citation type="submission" date="2018-03" db="EMBL/GenBank/DDBJ databases">
        <title>Genomic Encyclopedia of Archaeal and Bacterial Type Strains, Phase II (KMG-II): from individual species to whole genera.</title>
        <authorList>
            <person name="Goeker M."/>
        </authorList>
    </citation>
    <scope>NUCLEOTIDE SEQUENCE [LARGE SCALE GENOMIC DNA]</scope>
    <source>
        <strain evidence="2 3">DSM 100346</strain>
    </source>
</reference>
<evidence type="ECO:0000256" key="1">
    <source>
        <dbReference type="SAM" id="SignalP"/>
    </source>
</evidence>
<feature type="chain" id="PRO_5016310500" evidence="1">
    <location>
        <begin position="20"/>
        <end position="168"/>
    </location>
</feature>
<sequence>MKIWVFVSLWSLVYFPTMAQDKIVMHNGEIIEGKVNFLTTSEVHYRSNTTLKAETIPKPLVEKIIYKKGIVEGISTKVDVQGAKDWEKVQLTDNPLKVKGLTPKGEIGIRSIGDIKLSGVNGYENKELQRVKKLAAKQEGHLIFLTKENKLDAGRSKHKMEKAIIYGY</sequence>
<evidence type="ECO:0000313" key="3">
    <source>
        <dbReference type="Proteomes" id="UP000245880"/>
    </source>
</evidence>